<evidence type="ECO:0000313" key="5">
    <source>
        <dbReference type="WBParaSite" id="SPAL_0000366700.1"/>
    </source>
</evidence>
<feature type="chain" id="PRO_5005894284" evidence="2">
    <location>
        <begin position="20"/>
        <end position="113"/>
    </location>
</feature>
<organism evidence="4 5">
    <name type="scientific">Strongyloides papillosus</name>
    <name type="common">Intestinal threadworm</name>
    <dbReference type="NCBI Taxonomy" id="174720"/>
    <lineage>
        <taxon>Eukaryota</taxon>
        <taxon>Metazoa</taxon>
        <taxon>Ecdysozoa</taxon>
        <taxon>Nematoda</taxon>
        <taxon>Chromadorea</taxon>
        <taxon>Rhabditida</taxon>
        <taxon>Tylenchina</taxon>
        <taxon>Panagrolaimomorpha</taxon>
        <taxon>Strongyloidoidea</taxon>
        <taxon>Strongyloididae</taxon>
        <taxon>Strongyloides</taxon>
    </lineage>
</organism>
<protein>
    <submittedName>
        <fullName evidence="5">Saposin B-type domain-containing protein</fullName>
    </submittedName>
</protein>
<dbReference type="InterPro" id="IPR008139">
    <property type="entry name" value="SaposinB_dom"/>
</dbReference>
<dbReference type="SMART" id="SM00741">
    <property type="entry name" value="SapB"/>
    <property type="match status" value="1"/>
</dbReference>
<dbReference type="PROSITE" id="PS50015">
    <property type="entry name" value="SAP_B"/>
    <property type="match status" value="1"/>
</dbReference>
<dbReference type="InterPro" id="IPR011001">
    <property type="entry name" value="Saposin-like"/>
</dbReference>
<accession>A0A0N5BCB8</accession>
<dbReference type="SUPFAM" id="SSF47862">
    <property type="entry name" value="Saposin"/>
    <property type="match status" value="1"/>
</dbReference>
<evidence type="ECO:0000259" key="3">
    <source>
        <dbReference type="PROSITE" id="PS50015"/>
    </source>
</evidence>
<evidence type="ECO:0000313" key="4">
    <source>
        <dbReference type="Proteomes" id="UP000046392"/>
    </source>
</evidence>
<keyword evidence="1" id="KW-1015">Disulfide bond</keyword>
<feature type="signal peptide" evidence="2">
    <location>
        <begin position="1"/>
        <end position="19"/>
    </location>
</feature>
<proteinExistence type="predicted"/>
<name>A0A0N5BCB8_STREA</name>
<evidence type="ECO:0000256" key="1">
    <source>
        <dbReference type="ARBA" id="ARBA00023157"/>
    </source>
</evidence>
<dbReference type="Gene3D" id="1.10.225.10">
    <property type="entry name" value="Saposin-like"/>
    <property type="match status" value="1"/>
</dbReference>
<evidence type="ECO:0000256" key="2">
    <source>
        <dbReference type="SAM" id="SignalP"/>
    </source>
</evidence>
<keyword evidence="2" id="KW-0732">Signal</keyword>
<reference evidence="5" key="1">
    <citation type="submission" date="2017-02" db="UniProtKB">
        <authorList>
            <consortium name="WormBaseParasite"/>
        </authorList>
    </citation>
    <scope>IDENTIFICATION</scope>
</reference>
<feature type="domain" description="Saposin B-type" evidence="3">
    <location>
        <begin position="28"/>
        <end position="113"/>
    </location>
</feature>
<dbReference type="WBParaSite" id="SPAL_0000366700.1">
    <property type="protein sequence ID" value="SPAL_0000366700.1"/>
    <property type="gene ID" value="SPAL_0000366700"/>
</dbReference>
<keyword evidence="4" id="KW-1185">Reference proteome</keyword>
<dbReference type="AlphaFoldDB" id="A0A0N5BCB8"/>
<sequence>MKIFTVAFYFAILVGATFSNPQMPNAVSSHLCSSCEYLFGEVKKVMPTVKKSTEHQFVNTIKETCDKMLHAIPLMDKVCKQVSEDVIEEVCKDLNETEKSVDPKEICSTLKMC</sequence>
<dbReference type="Proteomes" id="UP000046392">
    <property type="component" value="Unplaced"/>
</dbReference>